<organism evidence="3 4">
    <name type="scientific">Olea europaea subsp. europaea</name>
    <dbReference type="NCBI Taxonomy" id="158383"/>
    <lineage>
        <taxon>Eukaryota</taxon>
        <taxon>Viridiplantae</taxon>
        <taxon>Streptophyta</taxon>
        <taxon>Embryophyta</taxon>
        <taxon>Tracheophyta</taxon>
        <taxon>Spermatophyta</taxon>
        <taxon>Magnoliopsida</taxon>
        <taxon>eudicotyledons</taxon>
        <taxon>Gunneridae</taxon>
        <taxon>Pentapetalae</taxon>
        <taxon>asterids</taxon>
        <taxon>lamiids</taxon>
        <taxon>Lamiales</taxon>
        <taxon>Oleaceae</taxon>
        <taxon>Oleeae</taxon>
        <taxon>Olea</taxon>
    </lineage>
</organism>
<feature type="region of interest" description="Disordered" evidence="1">
    <location>
        <begin position="59"/>
        <end position="79"/>
    </location>
</feature>
<keyword evidence="2" id="KW-0472">Membrane</keyword>
<gene>
    <name evidence="3" type="ORF">OLEA9_A117070</name>
</gene>
<dbReference type="InterPro" id="IPR045884">
    <property type="entry name" value="At5g59350-like"/>
</dbReference>
<dbReference type="OrthoDB" id="1707227at2759"/>
<dbReference type="PANTHER" id="PTHR34054">
    <property type="entry name" value="EXPRESSED PROTEIN"/>
    <property type="match status" value="1"/>
</dbReference>
<feature type="compositionally biased region" description="Basic and acidic residues" evidence="1">
    <location>
        <begin position="135"/>
        <end position="151"/>
    </location>
</feature>
<protein>
    <submittedName>
        <fullName evidence="3">Uncharacterized protein</fullName>
    </submittedName>
</protein>
<feature type="region of interest" description="Disordered" evidence="1">
    <location>
        <begin position="131"/>
        <end position="151"/>
    </location>
</feature>
<feature type="transmembrane region" description="Helical" evidence="2">
    <location>
        <begin position="6"/>
        <end position="27"/>
    </location>
</feature>
<dbReference type="PANTHER" id="PTHR34054:SF16">
    <property type="entry name" value="MEMBRANE LIPOPROTEIN"/>
    <property type="match status" value="1"/>
</dbReference>
<name>A0A8S0P6E7_OLEEU</name>
<feature type="compositionally biased region" description="Polar residues" evidence="1">
    <location>
        <begin position="59"/>
        <end position="72"/>
    </location>
</feature>
<dbReference type="AlphaFoldDB" id="A0A8S0P6E7"/>
<keyword evidence="2" id="KW-0812">Transmembrane</keyword>
<dbReference type="Gramene" id="OE9A117070T1">
    <property type="protein sequence ID" value="OE9A117070C1"/>
    <property type="gene ID" value="OE9A117070"/>
</dbReference>
<sequence length="274" mass="30528">MVTYSGLGIGLSFVFGFIPMGLVAALYSSLWRKKRVKESKGEIQCCSCLFCRKKKHNSVNNSQEQTNSPQNPEESRDGHEQIDLELRSSMDLLVKDDGEQGVETELMRLHNLCGPGPPRFLFTIKEESEEDLESVDGKSKGDNSSRKESRKTTLRDLFISVDGTDTPYLTPSSSTSVRAFDSYYDHGLRSISEAELNRLRCHPPPKLKFLKNAEDKLLTEEAENKRGGLDTQNSRILTEEEKNGSMSLISKSCYKESLVLPMAASPTSSSSSAK</sequence>
<proteinExistence type="predicted"/>
<keyword evidence="4" id="KW-1185">Reference proteome</keyword>
<keyword evidence="2" id="KW-1133">Transmembrane helix</keyword>
<evidence type="ECO:0000313" key="4">
    <source>
        <dbReference type="Proteomes" id="UP000594638"/>
    </source>
</evidence>
<reference evidence="3 4" key="1">
    <citation type="submission" date="2019-12" db="EMBL/GenBank/DDBJ databases">
        <authorList>
            <person name="Alioto T."/>
            <person name="Alioto T."/>
            <person name="Gomez Garrido J."/>
        </authorList>
    </citation>
    <scope>NUCLEOTIDE SEQUENCE [LARGE SCALE GENOMIC DNA]</scope>
</reference>
<accession>A0A8S0P6E7</accession>
<evidence type="ECO:0000256" key="2">
    <source>
        <dbReference type="SAM" id="Phobius"/>
    </source>
</evidence>
<evidence type="ECO:0000313" key="3">
    <source>
        <dbReference type="EMBL" id="CAA2933581.1"/>
    </source>
</evidence>
<dbReference type="Proteomes" id="UP000594638">
    <property type="component" value="Unassembled WGS sequence"/>
</dbReference>
<evidence type="ECO:0000256" key="1">
    <source>
        <dbReference type="SAM" id="MobiDB-lite"/>
    </source>
</evidence>
<comment type="caution">
    <text evidence="3">The sequence shown here is derived from an EMBL/GenBank/DDBJ whole genome shotgun (WGS) entry which is preliminary data.</text>
</comment>
<dbReference type="EMBL" id="CACTIH010000004">
    <property type="protein sequence ID" value="CAA2933581.1"/>
    <property type="molecule type" value="Genomic_DNA"/>
</dbReference>